<sequence>MRVNGLAGYIASPEKSNADEKCVYQGSRGFITDGLEAQKAEMLALAQEAVRSRDPINHYVMSWKENEQPSPAQVEEAIGIFLKEMGLEDHQAIYGLHADTANLHLHVMVNRVHPDSLKVVKPNRGFDIEAAHRAIARIEYVQGWERERHGRYQVLDTGEVERGRESVRIGVDRPRQPEQAKRDMEERTGEKSAERIAIEEAAPVLREATSWAEVHRGLAEKGMRYEKVGSGAVVFVGDVGVKASRTDRAASLSKMEKRLGLFAPSADQAAQRTLENGEAGLRSPKPIAEGVGVAGWPEYIDGRRAHYAAKTVAVEEQARRHLLERRRLSDAQKSVRRDILVNGSDAGKRSRQGVWKGKGELRQAMQSILAAEQAGERASLKDRHQGEREILRERFATYPDIEVWLRERGQPELAEHWRYRNRDKETGQSLDQGNDRGVGQGVDRRVGQIPADQGHEVARIRSAGVDRGQNSMSVVAVPRGIRNYVAHIHGREVHYSRRDAVNSASGGSDAAVVAFVDKGREIEVHDSHSDDSLFAALELATQKWGELSVSGSDDYKARCAALAVEHGFRIVNPELQERIEQGMQARSAAGRRMDRDARGLETTSGASLPGSLAEVYRRHYQDVVGRQERREHAGKGHVDPSRVDAMIAVRMRVTGHDQTGIEEALRQCSASVHGRSAGDGRDWSHYAERTAQYAFSPAGTRRFDQLSQYRTQWEKLEGRERELQNVERLRRDLSREKPELEHEDQKPKERGGPGLSR</sequence>
<evidence type="ECO:0000313" key="7">
    <source>
        <dbReference type="Proteomes" id="UP000194546"/>
    </source>
</evidence>
<dbReference type="InterPro" id="IPR054462">
    <property type="entry name" value="TraI_M"/>
</dbReference>
<feature type="domain" description="TraI-like middle" evidence="5">
    <location>
        <begin position="179"/>
        <end position="264"/>
    </location>
</feature>
<feature type="compositionally biased region" description="Basic and acidic residues" evidence="1">
    <location>
        <begin position="720"/>
        <end position="751"/>
    </location>
</feature>
<reference evidence="6 7" key="1">
    <citation type="submission" date="2017-03" db="EMBL/GenBank/DDBJ databases">
        <title>Genome analysis of strain PAMC 26510.</title>
        <authorList>
            <person name="Oh H.-M."/>
            <person name="Yang J.-A."/>
        </authorList>
    </citation>
    <scope>NUCLEOTIDE SEQUENCE [LARGE SCALE GENOMIC DNA]</scope>
    <source>
        <strain evidence="6 7">PAMC 26510</strain>
    </source>
</reference>
<dbReference type="InterPro" id="IPR054366">
    <property type="entry name" value="RepB/MobA-like_C"/>
</dbReference>
<dbReference type="EMBL" id="NBTY01000139">
    <property type="protein sequence ID" value="OTP70425.1"/>
    <property type="molecule type" value="Genomic_DNA"/>
</dbReference>
<dbReference type="Gene3D" id="1.10.1240.50">
    <property type="match status" value="1"/>
</dbReference>
<protein>
    <submittedName>
        <fullName evidence="6">IncP-type DNA relaxase TraI</fullName>
    </submittedName>
</protein>
<evidence type="ECO:0000259" key="4">
    <source>
        <dbReference type="Pfam" id="PF22448"/>
    </source>
</evidence>
<feature type="region of interest" description="Disordered" evidence="1">
    <location>
        <begin position="172"/>
        <end position="192"/>
    </location>
</feature>
<dbReference type="Proteomes" id="UP000194546">
    <property type="component" value="Unassembled WGS sequence"/>
</dbReference>
<evidence type="ECO:0000313" key="6">
    <source>
        <dbReference type="EMBL" id="OTP70425.1"/>
    </source>
</evidence>
<dbReference type="InterPro" id="IPR040677">
    <property type="entry name" value="LPD7"/>
</dbReference>
<dbReference type="InterPro" id="IPR005094">
    <property type="entry name" value="Endonuclease_MobA/VirD2"/>
</dbReference>
<dbReference type="Pfam" id="PF22448">
    <property type="entry name" value="RepB_primase_C"/>
    <property type="match status" value="1"/>
</dbReference>
<proteinExistence type="predicted"/>
<feature type="region of interest" description="Disordered" evidence="1">
    <location>
        <begin position="720"/>
        <end position="757"/>
    </location>
</feature>
<organism evidence="6 7">
    <name type="scientific">Caballeronia sordidicola</name>
    <name type="common">Burkholderia sordidicola</name>
    <dbReference type="NCBI Taxonomy" id="196367"/>
    <lineage>
        <taxon>Bacteria</taxon>
        <taxon>Pseudomonadati</taxon>
        <taxon>Pseudomonadota</taxon>
        <taxon>Betaproteobacteria</taxon>
        <taxon>Burkholderiales</taxon>
        <taxon>Burkholderiaceae</taxon>
        <taxon>Caballeronia</taxon>
    </lineage>
</organism>
<feature type="domain" description="RepB/MobA-like C-terminal" evidence="4">
    <location>
        <begin position="638"/>
        <end position="694"/>
    </location>
</feature>
<gene>
    <name evidence="6" type="ORF">PAMC26510_25495</name>
</gene>
<name>A0A242MGK4_CABSO</name>
<comment type="caution">
    <text evidence="6">The sequence shown here is derived from an EMBL/GenBank/DDBJ whole genome shotgun (WGS) entry which is preliminary data.</text>
</comment>
<evidence type="ECO:0000259" key="2">
    <source>
        <dbReference type="Pfam" id="PF03432"/>
    </source>
</evidence>
<feature type="domain" description="MobA/VirD2-like nuclease" evidence="2">
    <location>
        <begin position="9"/>
        <end position="144"/>
    </location>
</feature>
<accession>A0A242MGK4</accession>
<evidence type="ECO:0000259" key="3">
    <source>
        <dbReference type="Pfam" id="PF18821"/>
    </source>
</evidence>
<feature type="domain" description="Large polyvalent protein-associated" evidence="3">
    <location>
        <begin position="510"/>
        <end position="581"/>
    </location>
</feature>
<dbReference type="AlphaFoldDB" id="A0A242MGK4"/>
<dbReference type="InterPro" id="IPR049751">
    <property type="entry name" value="TraI/MobA_relaxases"/>
</dbReference>
<dbReference type="Pfam" id="PF03432">
    <property type="entry name" value="Relaxase"/>
    <property type="match status" value="1"/>
</dbReference>
<dbReference type="Pfam" id="PF18821">
    <property type="entry name" value="LPD7"/>
    <property type="match status" value="1"/>
</dbReference>
<evidence type="ECO:0000256" key="1">
    <source>
        <dbReference type="SAM" id="MobiDB-lite"/>
    </source>
</evidence>
<evidence type="ECO:0000259" key="5">
    <source>
        <dbReference type="Pfam" id="PF22863"/>
    </source>
</evidence>
<dbReference type="Pfam" id="PF22863">
    <property type="entry name" value="TraI_middle"/>
    <property type="match status" value="1"/>
</dbReference>
<dbReference type="NCBIfam" id="NF041893">
    <property type="entry name" value="TraI_MobP_relax"/>
    <property type="match status" value="1"/>
</dbReference>